<evidence type="ECO:0000313" key="2">
    <source>
        <dbReference type="EMBL" id="MBC2288831.1"/>
    </source>
</evidence>
<gene>
    <name evidence="2" type="ORF">HCB47_14530</name>
</gene>
<dbReference type="EMBL" id="JAARZO010000007">
    <property type="protein sequence ID" value="MBC2288831.1"/>
    <property type="molecule type" value="Genomic_DNA"/>
</dbReference>
<reference evidence="2 3" key="1">
    <citation type="submission" date="2020-03" db="EMBL/GenBank/DDBJ databases">
        <title>Soil Listeria distribution.</title>
        <authorList>
            <person name="Liao J."/>
            <person name="Wiedmann M."/>
        </authorList>
    </citation>
    <scope>NUCLEOTIDE SEQUENCE [LARGE SCALE GENOMIC DNA]</scope>
    <source>
        <strain evidence="2 3">FSL L7-0072</strain>
    </source>
</reference>
<protein>
    <submittedName>
        <fullName evidence="2">Uncharacterized protein</fullName>
    </submittedName>
</protein>
<organism evidence="2 3">
    <name type="scientific">Listeria farberi</name>
    <dbReference type="NCBI Taxonomy" id="2713500"/>
    <lineage>
        <taxon>Bacteria</taxon>
        <taxon>Bacillati</taxon>
        <taxon>Bacillota</taxon>
        <taxon>Bacilli</taxon>
        <taxon>Bacillales</taxon>
        <taxon>Listeriaceae</taxon>
        <taxon>Listeria</taxon>
    </lineage>
</organism>
<keyword evidence="1" id="KW-1133">Transmembrane helix</keyword>
<feature type="transmembrane region" description="Helical" evidence="1">
    <location>
        <begin position="46"/>
        <end position="65"/>
    </location>
</feature>
<feature type="transmembrane region" description="Helical" evidence="1">
    <location>
        <begin position="21"/>
        <end position="40"/>
    </location>
</feature>
<accession>A0A7X1DFX7</accession>
<sequence>MEEQIVVIPQEIRATQKFFNLLSLRLLVVGMVYMLFVLYSDLVIPTPYRLFAWILTAVAAIFWLLPSATNPKKCNAQALWISLRRDKKTYLSIPQKRTIDMVIDLEQIE</sequence>
<name>A0A7X1DFX7_9LIST</name>
<dbReference type="AlphaFoldDB" id="A0A7X1DFX7"/>
<keyword evidence="1" id="KW-0812">Transmembrane</keyword>
<comment type="caution">
    <text evidence="2">The sequence shown here is derived from an EMBL/GenBank/DDBJ whole genome shotgun (WGS) entry which is preliminary data.</text>
</comment>
<keyword evidence="1" id="KW-0472">Membrane</keyword>
<dbReference type="InterPro" id="IPR020275">
    <property type="entry name" value="DUF5592"/>
</dbReference>
<proteinExistence type="predicted"/>
<dbReference type="Pfam" id="PF17332">
    <property type="entry name" value="DUF5592"/>
    <property type="match status" value="1"/>
</dbReference>
<evidence type="ECO:0000256" key="1">
    <source>
        <dbReference type="SAM" id="Phobius"/>
    </source>
</evidence>
<dbReference type="Proteomes" id="UP000558070">
    <property type="component" value="Unassembled WGS sequence"/>
</dbReference>
<dbReference type="RefSeq" id="WP_185310776.1">
    <property type="nucleotide sequence ID" value="NZ_JAARZO010000007.1"/>
</dbReference>
<evidence type="ECO:0000313" key="3">
    <source>
        <dbReference type="Proteomes" id="UP000558070"/>
    </source>
</evidence>